<dbReference type="AlphaFoldDB" id="A0A9D4X6V0"/>
<dbReference type="EMBL" id="JAMSHJ010000004">
    <property type="protein sequence ID" value="KAI5414604.1"/>
    <property type="molecule type" value="Genomic_DNA"/>
</dbReference>
<reference evidence="2 3" key="1">
    <citation type="journal article" date="2022" name="Nat. Genet.">
        <title>Improved pea reference genome and pan-genome highlight genomic features and evolutionary characteristics.</title>
        <authorList>
            <person name="Yang T."/>
            <person name="Liu R."/>
            <person name="Luo Y."/>
            <person name="Hu S."/>
            <person name="Wang D."/>
            <person name="Wang C."/>
            <person name="Pandey M.K."/>
            <person name="Ge S."/>
            <person name="Xu Q."/>
            <person name="Li N."/>
            <person name="Li G."/>
            <person name="Huang Y."/>
            <person name="Saxena R.K."/>
            <person name="Ji Y."/>
            <person name="Li M."/>
            <person name="Yan X."/>
            <person name="He Y."/>
            <person name="Liu Y."/>
            <person name="Wang X."/>
            <person name="Xiang C."/>
            <person name="Varshney R.K."/>
            <person name="Ding H."/>
            <person name="Gao S."/>
            <person name="Zong X."/>
        </authorList>
    </citation>
    <scope>NUCLEOTIDE SEQUENCE [LARGE SCALE GENOMIC DNA]</scope>
    <source>
        <strain evidence="2 3">cv. Zhongwan 6</strain>
    </source>
</reference>
<dbReference type="Gramene" id="Psat04G0018600-T1">
    <property type="protein sequence ID" value="KAI5414604.1"/>
    <property type="gene ID" value="KIW84_040186"/>
</dbReference>
<accession>A0A9D4X6V0</accession>
<protein>
    <submittedName>
        <fullName evidence="2">Uncharacterized protein</fullName>
    </submittedName>
</protein>
<feature type="region of interest" description="Disordered" evidence="1">
    <location>
        <begin position="1"/>
        <end position="25"/>
    </location>
</feature>
<dbReference type="Proteomes" id="UP001058974">
    <property type="component" value="Chromosome 4"/>
</dbReference>
<feature type="region of interest" description="Disordered" evidence="1">
    <location>
        <begin position="67"/>
        <end position="91"/>
    </location>
</feature>
<feature type="compositionally biased region" description="Basic and acidic residues" evidence="1">
    <location>
        <begin position="82"/>
        <end position="91"/>
    </location>
</feature>
<sequence>MFATFQVEDGVTSTSQRPQRTRVRPTRLQDYEVTDDDVVTPDGEFAHFALLIGASVQEIGTETEKNGENTKISTHGIHHGTRHDVATMDAT</sequence>
<comment type="caution">
    <text evidence="2">The sequence shown here is derived from an EMBL/GenBank/DDBJ whole genome shotgun (WGS) entry which is preliminary data.</text>
</comment>
<evidence type="ECO:0000313" key="3">
    <source>
        <dbReference type="Proteomes" id="UP001058974"/>
    </source>
</evidence>
<name>A0A9D4X6V0_PEA</name>
<proteinExistence type="predicted"/>
<gene>
    <name evidence="2" type="ORF">KIW84_040186</name>
</gene>
<organism evidence="2 3">
    <name type="scientific">Pisum sativum</name>
    <name type="common">Garden pea</name>
    <name type="synonym">Lathyrus oleraceus</name>
    <dbReference type="NCBI Taxonomy" id="3888"/>
    <lineage>
        <taxon>Eukaryota</taxon>
        <taxon>Viridiplantae</taxon>
        <taxon>Streptophyta</taxon>
        <taxon>Embryophyta</taxon>
        <taxon>Tracheophyta</taxon>
        <taxon>Spermatophyta</taxon>
        <taxon>Magnoliopsida</taxon>
        <taxon>eudicotyledons</taxon>
        <taxon>Gunneridae</taxon>
        <taxon>Pentapetalae</taxon>
        <taxon>rosids</taxon>
        <taxon>fabids</taxon>
        <taxon>Fabales</taxon>
        <taxon>Fabaceae</taxon>
        <taxon>Papilionoideae</taxon>
        <taxon>50 kb inversion clade</taxon>
        <taxon>NPAAA clade</taxon>
        <taxon>Hologalegina</taxon>
        <taxon>IRL clade</taxon>
        <taxon>Fabeae</taxon>
        <taxon>Lathyrus</taxon>
    </lineage>
</organism>
<evidence type="ECO:0000256" key="1">
    <source>
        <dbReference type="SAM" id="MobiDB-lite"/>
    </source>
</evidence>
<evidence type="ECO:0000313" key="2">
    <source>
        <dbReference type="EMBL" id="KAI5414604.1"/>
    </source>
</evidence>
<keyword evidence="3" id="KW-1185">Reference proteome</keyword>